<dbReference type="InterPro" id="IPR002563">
    <property type="entry name" value="Flavin_Rdtase-like_dom"/>
</dbReference>
<keyword evidence="4" id="KW-0238">DNA-binding</keyword>
<name>A0ABY4FKT6_9MICO</name>
<dbReference type="SUPFAM" id="SSF48008">
    <property type="entry name" value="GntR ligand-binding domain-like"/>
    <property type="match status" value="1"/>
</dbReference>
<keyword evidence="5" id="KW-0804">Transcription</keyword>
<proteinExistence type="inferred from homology"/>
<dbReference type="Gene3D" id="2.30.110.10">
    <property type="entry name" value="Electron Transport, Fmn-binding Protein, Chain A"/>
    <property type="match status" value="1"/>
</dbReference>
<dbReference type="InterPro" id="IPR050268">
    <property type="entry name" value="NADH-dep_flavin_reductase"/>
</dbReference>
<keyword evidence="9" id="KW-1185">Reference proteome</keyword>
<evidence type="ECO:0000256" key="4">
    <source>
        <dbReference type="ARBA" id="ARBA00023125"/>
    </source>
</evidence>
<evidence type="ECO:0000256" key="3">
    <source>
        <dbReference type="ARBA" id="ARBA00023015"/>
    </source>
</evidence>
<sequence length="375" mass="40063">MSAAEIIEQDAPSKGEFRDVMGRFASGVTVITTHENGTDFGAAVSAVSSLSDEPPMLLVCLNVSSTTGQAVKRTGVFAVNVLAEDSAPLAYQFASRGDDKFSSVAFERGEGDVPLISGSIAHFECEVQEAVRGGTHFVFLARVRRVSSTPGNPLAYFRGSFGRMEMNADAVALRAVRDYVVARVDDVAVPLDAEGMAAALDLEVGRTFSALIALAGEGLVKRSGTVFEVEPVPDRVLYDYYSAKLSIELGVAAQTVGRVSVERLAELRRLMEATLEHVDGDRFTDPEAWVVSNAEFHEYLVGLAGSVILDETYRGLQLRAVERRAITATTRATAELLEDHRAIVAGYEAGNVGAVLATLQAHAHRAAQTRAALVG</sequence>
<dbReference type="SMART" id="SM00895">
    <property type="entry name" value="FCD"/>
    <property type="match status" value="1"/>
</dbReference>
<gene>
    <name evidence="8" type="ORF">MUN78_14600</name>
</gene>
<protein>
    <submittedName>
        <fullName evidence="8">Flavin reductase</fullName>
    </submittedName>
</protein>
<feature type="domain" description="Flavin reductase like" evidence="7">
    <location>
        <begin position="21"/>
        <end position="163"/>
    </location>
</feature>
<dbReference type="PANTHER" id="PTHR30466">
    <property type="entry name" value="FLAVIN REDUCTASE"/>
    <property type="match status" value="1"/>
</dbReference>
<dbReference type="InterPro" id="IPR008920">
    <property type="entry name" value="TF_FadR/GntR_C"/>
</dbReference>
<keyword evidence="2" id="KW-0560">Oxidoreductase</keyword>
<evidence type="ECO:0000259" key="7">
    <source>
        <dbReference type="SMART" id="SM00903"/>
    </source>
</evidence>
<dbReference type="RefSeq" id="WP_244727395.1">
    <property type="nucleotide sequence ID" value="NZ_CP095045.1"/>
</dbReference>
<evidence type="ECO:0000256" key="5">
    <source>
        <dbReference type="ARBA" id="ARBA00023163"/>
    </source>
</evidence>
<dbReference type="SMART" id="SM00903">
    <property type="entry name" value="Flavin_Reduct"/>
    <property type="match status" value="1"/>
</dbReference>
<evidence type="ECO:0000313" key="9">
    <source>
        <dbReference type="Proteomes" id="UP000831786"/>
    </source>
</evidence>
<accession>A0ABY4FKT6</accession>
<dbReference type="EMBL" id="CP095045">
    <property type="protein sequence ID" value="UOQ56878.1"/>
    <property type="molecule type" value="Genomic_DNA"/>
</dbReference>
<evidence type="ECO:0000313" key="8">
    <source>
        <dbReference type="EMBL" id="UOQ56878.1"/>
    </source>
</evidence>
<evidence type="ECO:0000259" key="6">
    <source>
        <dbReference type="SMART" id="SM00895"/>
    </source>
</evidence>
<dbReference type="SUPFAM" id="SSF50475">
    <property type="entry name" value="FMN-binding split barrel"/>
    <property type="match status" value="1"/>
</dbReference>
<comment type="similarity">
    <text evidence="1">Belongs to the non-flavoprotein flavin reductase family.</text>
</comment>
<dbReference type="InterPro" id="IPR012349">
    <property type="entry name" value="Split_barrel_FMN-bd"/>
</dbReference>
<dbReference type="Pfam" id="PF01613">
    <property type="entry name" value="Flavin_Reduct"/>
    <property type="match status" value="1"/>
</dbReference>
<dbReference type="PANTHER" id="PTHR30466:SF11">
    <property type="entry name" value="FLAVIN-DEPENDENT MONOOXYGENASE, REDUCTASE SUBUNIT HSAB"/>
    <property type="match status" value="1"/>
</dbReference>
<feature type="domain" description="GntR C-terminal" evidence="6">
    <location>
        <begin position="239"/>
        <end position="365"/>
    </location>
</feature>
<organism evidence="8 9">
    <name type="scientific">Leucobacter allii</name>
    <dbReference type="NCBI Taxonomy" id="2932247"/>
    <lineage>
        <taxon>Bacteria</taxon>
        <taxon>Bacillati</taxon>
        <taxon>Actinomycetota</taxon>
        <taxon>Actinomycetes</taxon>
        <taxon>Micrococcales</taxon>
        <taxon>Microbacteriaceae</taxon>
        <taxon>Leucobacter</taxon>
    </lineage>
</organism>
<reference evidence="8 9" key="1">
    <citation type="submission" date="2022-04" db="EMBL/GenBank/DDBJ databases">
        <title>Leucobacter sp. isolated from rhizosphere of garlic.</title>
        <authorList>
            <person name="Won M."/>
            <person name="Lee C.-M."/>
            <person name="Woen H.-Y."/>
            <person name="Kwon S.-W."/>
        </authorList>
    </citation>
    <scope>NUCLEOTIDE SEQUENCE [LARGE SCALE GENOMIC DNA]</scope>
    <source>
        <strain evidence="8 9">H21R-40</strain>
    </source>
</reference>
<keyword evidence="3" id="KW-0805">Transcription regulation</keyword>
<evidence type="ECO:0000256" key="1">
    <source>
        <dbReference type="ARBA" id="ARBA00008898"/>
    </source>
</evidence>
<dbReference type="Pfam" id="PF07729">
    <property type="entry name" value="FCD"/>
    <property type="match status" value="1"/>
</dbReference>
<dbReference type="Gene3D" id="1.20.120.530">
    <property type="entry name" value="GntR ligand-binding domain-like"/>
    <property type="match status" value="1"/>
</dbReference>
<evidence type="ECO:0000256" key="2">
    <source>
        <dbReference type="ARBA" id="ARBA00023002"/>
    </source>
</evidence>
<dbReference type="InterPro" id="IPR011711">
    <property type="entry name" value="GntR_C"/>
</dbReference>
<dbReference type="Proteomes" id="UP000831786">
    <property type="component" value="Chromosome"/>
</dbReference>